<comment type="caution">
    <text evidence="2">The sequence shown here is derived from an EMBL/GenBank/DDBJ whole genome shotgun (WGS) entry which is preliminary data.</text>
</comment>
<evidence type="ECO:0000313" key="2">
    <source>
        <dbReference type="EMBL" id="PZN81327.1"/>
    </source>
</evidence>
<reference evidence="2 3" key="1">
    <citation type="journal article" date="2018" name="Aquat. Microb. Ecol.">
        <title>Gammaproteobacterial methanotrophs dominate.</title>
        <authorList>
            <person name="Rissanen A.J."/>
            <person name="Saarenheimo J."/>
            <person name="Tiirola M."/>
            <person name="Peura S."/>
            <person name="Aalto S.L."/>
            <person name="Karvinen A."/>
            <person name="Nykanen H."/>
        </authorList>
    </citation>
    <scope>NUCLEOTIDE SEQUENCE [LARGE SCALE GENOMIC DNA]</scope>
    <source>
        <strain evidence="2">AMbin10</strain>
    </source>
</reference>
<keyword evidence="1" id="KW-0732">Signal</keyword>
<name>A0A2W4TF20_9GAMM</name>
<proteinExistence type="predicted"/>
<evidence type="ECO:0008006" key="4">
    <source>
        <dbReference type="Google" id="ProtNLM"/>
    </source>
</evidence>
<evidence type="ECO:0000313" key="3">
    <source>
        <dbReference type="Proteomes" id="UP000249396"/>
    </source>
</evidence>
<gene>
    <name evidence="2" type="ORF">DM484_08500</name>
</gene>
<protein>
    <recommendedName>
        <fullName evidence="4">CopC domain-containing protein</fullName>
    </recommendedName>
</protein>
<dbReference type="Proteomes" id="UP000249396">
    <property type="component" value="Unassembled WGS sequence"/>
</dbReference>
<feature type="chain" id="PRO_5016131330" description="CopC domain-containing protein" evidence="1">
    <location>
        <begin position="26"/>
        <end position="132"/>
    </location>
</feature>
<feature type="signal peptide" evidence="1">
    <location>
        <begin position="1"/>
        <end position="25"/>
    </location>
</feature>
<dbReference type="EMBL" id="QJPH01000269">
    <property type="protein sequence ID" value="PZN81327.1"/>
    <property type="molecule type" value="Genomic_DNA"/>
</dbReference>
<evidence type="ECO:0000256" key="1">
    <source>
        <dbReference type="SAM" id="SignalP"/>
    </source>
</evidence>
<organism evidence="2 3">
    <name type="scientific">Candidatus Methylumidiphilus alinenensis</name>
    <dbReference type="NCBI Taxonomy" id="2202197"/>
    <lineage>
        <taxon>Bacteria</taxon>
        <taxon>Pseudomonadati</taxon>
        <taxon>Pseudomonadota</taxon>
        <taxon>Gammaproteobacteria</taxon>
        <taxon>Methylococcales</taxon>
        <taxon>Candidatus Methylumidiphilus</taxon>
    </lineage>
</organism>
<accession>A0A2W4TF20</accession>
<dbReference type="AlphaFoldDB" id="A0A2W4TF20"/>
<sequence>MNKTITLLQAPLILALLLNSAFAWAYGSGGGGTASCAEAKFYDESPVRNSELKSVSEIALVASDNTEISSLELNVNGNPVKPETTQRRSGEWDLKVKLSQPITQPGKVRVTVAAKSKEGCSTFFPYFLVVKP</sequence>